<dbReference type="EMBL" id="SMAN01000021">
    <property type="protein sequence ID" value="TCT18798.1"/>
    <property type="molecule type" value="Genomic_DNA"/>
</dbReference>
<feature type="active site" description="Nucleophile" evidence="2">
    <location>
        <position position="93"/>
    </location>
</feature>
<protein>
    <submittedName>
        <fullName evidence="5">Carboxylesterase</fullName>
    </submittedName>
</protein>
<dbReference type="AlphaFoldDB" id="A0A4R3MR45"/>
<feature type="binding site" evidence="3">
    <location>
        <position position="24"/>
    </location>
    <ligand>
        <name>substrate</name>
    </ligand>
</feature>
<proteinExistence type="predicted"/>
<evidence type="ECO:0000256" key="2">
    <source>
        <dbReference type="PIRSR" id="PIRSR017388-1"/>
    </source>
</evidence>
<evidence type="ECO:0000256" key="1">
    <source>
        <dbReference type="ARBA" id="ARBA00022801"/>
    </source>
</evidence>
<feature type="active site" description="Charge relay system" evidence="2">
    <location>
        <position position="192"/>
    </location>
</feature>
<dbReference type="InterPro" id="IPR012354">
    <property type="entry name" value="Esterase_lipase"/>
</dbReference>
<dbReference type="InterPro" id="IPR029058">
    <property type="entry name" value="AB_hydrolase_fold"/>
</dbReference>
<dbReference type="RefSeq" id="WP_132372668.1">
    <property type="nucleotide sequence ID" value="NZ_SMAN01000021.1"/>
</dbReference>
<dbReference type="SUPFAM" id="SSF53474">
    <property type="entry name" value="alpha/beta-Hydrolases"/>
    <property type="match status" value="1"/>
</dbReference>
<reference evidence="5 6" key="1">
    <citation type="submission" date="2019-03" db="EMBL/GenBank/DDBJ databases">
        <title>Genomic Encyclopedia of Type Strains, Phase IV (KMG-IV): sequencing the most valuable type-strain genomes for metagenomic binning, comparative biology and taxonomic classification.</title>
        <authorList>
            <person name="Goeker M."/>
        </authorList>
    </citation>
    <scope>NUCLEOTIDE SEQUENCE [LARGE SCALE GENOMIC DNA]</scope>
    <source>
        <strain evidence="5 6">DSM 25894</strain>
    </source>
</reference>
<evidence type="ECO:0000259" key="4">
    <source>
        <dbReference type="Pfam" id="PF12146"/>
    </source>
</evidence>
<dbReference type="Proteomes" id="UP000294650">
    <property type="component" value="Unassembled WGS sequence"/>
</dbReference>
<dbReference type="PANTHER" id="PTHR43798:SF31">
    <property type="entry name" value="AB HYDROLASE SUPERFAMILY PROTEIN YCLE"/>
    <property type="match status" value="1"/>
</dbReference>
<dbReference type="PANTHER" id="PTHR43798">
    <property type="entry name" value="MONOACYLGLYCEROL LIPASE"/>
    <property type="match status" value="1"/>
</dbReference>
<accession>A0A4R3MR45</accession>
<comment type="caution">
    <text evidence="5">The sequence shown here is derived from an EMBL/GenBank/DDBJ whole genome shotgun (WGS) entry which is preliminary data.</text>
</comment>
<gene>
    <name evidence="5" type="ORF">EDD68_12153</name>
</gene>
<dbReference type="Pfam" id="PF12146">
    <property type="entry name" value="Hydrolase_4"/>
    <property type="match status" value="1"/>
</dbReference>
<dbReference type="InterPro" id="IPR022742">
    <property type="entry name" value="Hydrolase_4"/>
</dbReference>
<keyword evidence="6" id="KW-1185">Reference proteome</keyword>
<evidence type="ECO:0000256" key="3">
    <source>
        <dbReference type="PIRSR" id="PIRSR017388-2"/>
    </source>
</evidence>
<name>A0A4R3MR45_9BACI</name>
<evidence type="ECO:0000313" key="5">
    <source>
        <dbReference type="EMBL" id="TCT18798.1"/>
    </source>
</evidence>
<dbReference type="GO" id="GO:0052689">
    <property type="term" value="F:carboxylic ester hydrolase activity"/>
    <property type="evidence" value="ECO:0007669"/>
    <property type="project" value="InterPro"/>
</dbReference>
<evidence type="ECO:0000313" key="6">
    <source>
        <dbReference type="Proteomes" id="UP000294650"/>
    </source>
</evidence>
<dbReference type="OrthoDB" id="9800213at2"/>
<dbReference type="InterPro" id="IPR050266">
    <property type="entry name" value="AB_hydrolase_sf"/>
</dbReference>
<feature type="domain" description="Serine aminopeptidase S33" evidence="4">
    <location>
        <begin position="15"/>
        <end position="228"/>
    </location>
</feature>
<sequence length="249" mass="29116">MKIKKPEPFTFEAGKRAVLLLHGFTGNSADVRMLGRFLQKKGYTSHAPVYRGHDGSPEDIIRYNPDDWWIDVRKGLNVLRERGHEEVAVAGLSMGGVFGLKLAYHEPLKGVITMCSPIFFDNEKQLTQGFMRFAREYKQLQRKNEEMISREIDELMENSTYTFQKIKELIEDVHDHVDHIYTPTFVVQGRKDHMINTDSANYIYEKVEAEHKHIKWYEESGHAITFDDEKDQLHEDIYDFLESLDWSEG</sequence>
<dbReference type="GO" id="GO:0016020">
    <property type="term" value="C:membrane"/>
    <property type="evidence" value="ECO:0007669"/>
    <property type="project" value="TreeGrafter"/>
</dbReference>
<feature type="active site" description="Charge relay system" evidence="2">
    <location>
        <position position="222"/>
    </location>
</feature>
<keyword evidence="1" id="KW-0378">Hydrolase</keyword>
<dbReference type="Gene3D" id="3.40.50.1820">
    <property type="entry name" value="alpha/beta hydrolase"/>
    <property type="match status" value="1"/>
</dbReference>
<dbReference type="PIRSF" id="PIRSF017388">
    <property type="entry name" value="Esterase_lipase"/>
    <property type="match status" value="1"/>
</dbReference>
<feature type="binding site" evidence="3">
    <location>
        <position position="94"/>
    </location>
    <ligand>
        <name>substrate</name>
    </ligand>
</feature>
<organism evidence="5 6">
    <name type="scientific">Melghiribacillus thermohalophilus</name>
    <dbReference type="NCBI Taxonomy" id="1324956"/>
    <lineage>
        <taxon>Bacteria</taxon>
        <taxon>Bacillati</taxon>
        <taxon>Bacillota</taxon>
        <taxon>Bacilli</taxon>
        <taxon>Bacillales</taxon>
        <taxon>Bacillaceae</taxon>
        <taxon>Melghiribacillus</taxon>
    </lineage>
</organism>